<dbReference type="InterPro" id="IPR028203">
    <property type="entry name" value="PSII_CF48-like_dom"/>
</dbReference>
<proteinExistence type="predicted"/>
<evidence type="ECO:0000256" key="2">
    <source>
        <dbReference type="ARBA" id="ARBA00023276"/>
    </source>
</evidence>
<dbReference type="EMBL" id="CP095049">
    <property type="protein sequence ID" value="UOQ52168.1"/>
    <property type="molecule type" value="Genomic_DNA"/>
</dbReference>
<dbReference type="SUPFAM" id="SSF110296">
    <property type="entry name" value="Oligoxyloglucan reducing end-specific cellobiohydrolase"/>
    <property type="match status" value="3"/>
</dbReference>
<feature type="domain" description="Photosynthesis system II assembly factor Ycf48/Hcf136-like" evidence="4">
    <location>
        <begin position="492"/>
        <end position="580"/>
    </location>
</feature>
<feature type="chain" id="PRO_5047075744" evidence="3">
    <location>
        <begin position="21"/>
        <end position="707"/>
    </location>
</feature>
<evidence type="ECO:0000259" key="4">
    <source>
        <dbReference type="Pfam" id="PF14870"/>
    </source>
</evidence>
<protein>
    <submittedName>
        <fullName evidence="6">YCF48-related protein</fullName>
    </submittedName>
</protein>
<organism evidence="6 7">
    <name type="scientific">Hymenobacter cellulosivorans</name>
    <dbReference type="NCBI Taxonomy" id="2932249"/>
    <lineage>
        <taxon>Bacteria</taxon>
        <taxon>Pseudomonadati</taxon>
        <taxon>Bacteroidota</taxon>
        <taxon>Cytophagia</taxon>
        <taxon>Cytophagales</taxon>
        <taxon>Hymenobacteraceae</taxon>
        <taxon>Hymenobacter</taxon>
    </lineage>
</organism>
<feature type="domain" description="Secretion system C-terminal sorting" evidence="5">
    <location>
        <begin position="634"/>
        <end position="700"/>
    </location>
</feature>
<keyword evidence="2" id="KW-0604">Photosystem II</keyword>
<dbReference type="PANTHER" id="PTHR47199:SF2">
    <property type="entry name" value="PHOTOSYSTEM II STABILITY_ASSEMBLY FACTOR HCF136, CHLOROPLASTIC"/>
    <property type="match status" value="1"/>
</dbReference>
<evidence type="ECO:0000313" key="6">
    <source>
        <dbReference type="EMBL" id="UOQ52168.1"/>
    </source>
</evidence>
<feature type="domain" description="Photosynthesis system II assembly factor Ycf48/Hcf136-like" evidence="4">
    <location>
        <begin position="26"/>
        <end position="158"/>
    </location>
</feature>
<dbReference type="Pfam" id="PF14870">
    <property type="entry name" value="PSII_BNR"/>
    <property type="match status" value="2"/>
</dbReference>
<evidence type="ECO:0000256" key="1">
    <source>
        <dbReference type="ARBA" id="ARBA00022531"/>
    </source>
</evidence>
<dbReference type="Gene3D" id="2.130.10.10">
    <property type="entry name" value="YVTN repeat-like/Quinoprotein amine dehydrogenase"/>
    <property type="match status" value="3"/>
</dbReference>
<sequence>MKKLYALLFCLSLVARPVWAQWQAAYPLGIMATGVYFTSEQTGYVVGEQAGRAVIAKTTDSGVNWRKLASPAFGSSVRAVWFTAADTGYVLQEYNLLKTQDAGATWTNLGNLPTQAIAQGVQFTSARTGYVNCLNGAVYKTTNAGLSWQNTQVPAAGSNGSYGNNSRLTFPSAQVGYLIVGFELFKTSDAGASWQRLSGVSGGRYRAIMFRSVLEGYVNTDSGGTYATTDGGLTWTRLPGGWDTVDHLYFPTAQRGVLLSSYSTIRQTTDGGATTQAAYHSNYTFSWAGVHFPTARFGCAVGSDGAIVITRDGGSSWQMHNPSSTNLQPNYAMTFGRNGQGIIGGEAAGLWRTADYGQSWVVDEQTLPSYMDVYGLHFADPDTGLIVTTNNGFYMTHDGGKTFQTNTGRAGAFVGHLSATDYLLLSSKVIFTTGSSVNGSARLAKSTDGGRTWSYYGPGFQNRLASLAFPTRQVGYACGAVGKVVRTTDGGNSWEQIDAPVNNDLLKIQFRTPTFGLAVGTYGGIVRTTDGGTTWTSVVSGLSFPLIAIHYASDSVAYVGSTQGELALTENGGRTWKVITTPQERINGVREYYFRDNNTVLAMSEYSVYRRDLPGQTTLSALPGASPSRAALHVYPNPAAETLTVQYPASFVPQRLRVYDRQGRLVQEQTQAGHLHAVSVASLPAGIYLLRAESSQNTILNQRFSKL</sequence>
<dbReference type="RefSeq" id="WP_244715905.1">
    <property type="nucleotide sequence ID" value="NZ_CP095049.1"/>
</dbReference>
<keyword evidence="7" id="KW-1185">Reference proteome</keyword>
<dbReference type="Pfam" id="PF18962">
    <property type="entry name" value="Por_Secre_tail"/>
    <property type="match status" value="1"/>
</dbReference>
<keyword evidence="3" id="KW-0732">Signal</keyword>
<dbReference type="InterPro" id="IPR015943">
    <property type="entry name" value="WD40/YVTN_repeat-like_dom_sf"/>
</dbReference>
<dbReference type="InterPro" id="IPR026444">
    <property type="entry name" value="Secre_tail"/>
</dbReference>
<evidence type="ECO:0000313" key="7">
    <source>
        <dbReference type="Proteomes" id="UP000831785"/>
    </source>
</evidence>
<evidence type="ECO:0000259" key="5">
    <source>
        <dbReference type="Pfam" id="PF18962"/>
    </source>
</evidence>
<gene>
    <name evidence="6" type="ORF">MUN80_20695</name>
</gene>
<dbReference type="PANTHER" id="PTHR47199">
    <property type="entry name" value="PHOTOSYSTEM II STABILITY/ASSEMBLY FACTOR HCF136, CHLOROPLASTIC"/>
    <property type="match status" value="1"/>
</dbReference>
<name>A0ABY4F6K6_9BACT</name>
<feature type="signal peptide" evidence="3">
    <location>
        <begin position="1"/>
        <end position="20"/>
    </location>
</feature>
<accession>A0ABY4F6K6</accession>
<keyword evidence="1" id="KW-0602">Photosynthesis</keyword>
<evidence type="ECO:0000256" key="3">
    <source>
        <dbReference type="SAM" id="SignalP"/>
    </source>
</evidence>
<dbReference type="NCBIfam" id="TIGR04183">
    <property type="entry name" value="Por_Secre_tail"/>
    <property type="match status" value="1"/>
</dbReference>
<reference evidence="6 7" key="1">
    <citation type="submission" date="2022-04" db="EMBL/GenBank/DDBJ databases">
        <title>Hymenobacter sp. isolated from the air.</title>
        <authorList>
            <person name="Won M."/>
            <person name="Lee C.-M."/>
            <person name="Woen H.-Y."/>
            <person name="Kwon S.-W."/>
        </authorList>
    </citation>
    <scope>NUCLEOTIDE SEQUENCE [LARGE SCALE GENOMIC DNA]</scope>
    <source>
        <strain evidence="7">5116 S-27</strain>
    </source>
</reference>
<dbReference type="Proteomes" id="UP000831785">
    <property type="component" value="Chromosome"/>
</dbReference>